<evidence type="ECO:0000313" key="9">
    <source>
        <dbReference type="Proteomes" id="UP000186309"/>
    </source>
</evidence>
<dbReference type="EMBL" id="CP019082">
    <property type="protein sequence ID" value="APW61515.1"/>
    <property type="molecule type" value="Genomic_DNA"/>
</dbReference>
<organism evidence="8 9">
    <name type="scientific">Paludisphaera borealis</name>
    <dbReference type="NCBI Taxonomy" id="1387353"/>
    <lineage>
        <taxon>Bacteria</taxon>
        <taxon>Pseudomonadati</taxon>
        <taxon>Planctomycetota</taxon>
        <taxon>Planctomycetia</taxon>
        <taxon>Isosphaerales</taxon>
        <taxon>Isosphaeraceae</taxon>
        <taxon>Paludisphaera</taxon>
    </lineage>
</organism>
<keyword evidence="5 7" id="KW-0408">Iron</keyword>
<dbReference type="PRINTS" id="PR00359">
    <property type="entry name" value="BP450"/>
</dbReference>
<evidence type="ECO:0000256" key="4">
    <source>
        <dbReference type="ARBA" id="ARBA00023002"/>
    </source>
</evidence>
<keyword evidence="3 7" id="KW-0479">Metal-binding</keyword>
<dbReference type="InterPro" id="IPR036396">
    <property type="entry name" value="Cyt_P450_sf"/>
</dbReference>
<dbReference type="RefSeq" id="WP_076346928.1">
    <property type="nucleotide sequence ID" value="NZ_CP019082.1"/>
</dbReference>
<dbReference type="InterPro" id="IPR017972">
    <property type="entry name" value="Cyt_P450_CS"/>
</dbReference>
<proteinExistence type="inferred from homology"/>
<evidence type="ECO:0000256" key="2">
    <source>
        <dbReference type="ARBA" id="ARBA00022617"/>
    </source>
</evidence>
<dbReference type="STRING" id="1387353.BSF38_03031"/>
<dbReference type="PRINTS" id="PR00385">
    <property type="entry name" value="P450"/>
</dbReference>
<dbReference type="InterPro" id="IPR002397">
    <property type="entry name" value="Cyt_P450_B"/>
</dbReference>
<dbReference type="Pfam" id="PF00067">
    <property type="entry name" value="p450"/>
    <property type="match status" value="1"/>
</dbReference>
<keyword evidence="2 7" id="KW-0349">Heme</keyword>
<dbReference type="InterPro" id="IPR001128">
    <property type="entry name" value="Cyt_P450"/>
</dbReference>
<dbReference type="FunFam" id="1.10.630.10:FF:000018">
    <property type="entry name" value="Cytochrome P450 monooxygenase"/>
    <property type="match status" value="1"/>
</dbReference>
<dbReference type="CDD" id="cd11029">
    <property type="entry name" value="CYP107-like"/>
    <property type="match status" value="1"/>
</dbReference>
<gene>
    <name evidence="8" type="ORF">BSF38_03031</name>
</gene>
<dbReference type="GO" id="GO:0016705">
    <property type="term" value="F:oxidoreductase activity, acting on paired donors, with incorporation or reduction of molecular oxygen"/>
    <property type="evidence" value="ECO:0007669"/>
    <property type="project" value="InterPro"/>
</dbReference>
<evidence type="ECO:0000256" key="1">
    <source>
        <dbReference type="ARBA" id="ARBA00010617"/>
    </source>
</evidence>
<comment type="similarity">
    <text evidence="1 7">Belongs to the cytochrome P450 family.</text>
</comment>
<keyword evidence="9" id="KW-1185">Reference proteome</keyword>
<evidence type="ECO:0000256" key="3">
    <source>
        <dbReference type="ARBA" id="ARBA00022723"/>
    </source>
</evidence>
<evidence type="ECO:0000256" key="5">
    <source>
        <dbReference type="ARBA" id="ARBA00023004"/>
    </source>
</evidence>
<evidence type="ECO:0000313" key="8">
    <source>
        <dbReference type="EMBL" id="APW61515.1"/>
    </source>
</evidence>
<dbReference type="KEGG" id="pbor:BSF38_03031"/>
<name>A0A1U7CRF2_9BACT</name>
<dbReference type="GO" id="GO:0005506">
    <property type="term" value="F:iron ion binding"/>
    <property type="evidence" value="ECO:0007669"/>
    <property type="project" value="InterPro"/>
</dbReference>
<dbReference type="EC" id="1.14.-.-" evidence="8"/>
<dbReference type="Gene3D" id="1.10.630.10">
    <property type="entry name" value="Cytochrome P450"/>
    <property type="match status" value="1"/>
</dbReference>
<accession>A0A1U7CRF2</accession>
<dbReference type="OrthoDB" id="9801155at2"/>
<dbReference type="GO" id="GO:0004497">
    <property type="term" value="F:monooxygenase activity"/>
    <property type="evidence" value="ECO:0007669"/>
    <property type="project" value="UniProtKB-KW"/>
</dbReference>
<dbReference type="GO" id="GO:0020037">
    <property type="term" value="F:heme binding"/>
    <property type="evidence" value="ECO:0007669"/>
    <property type="project" value="InterPro"/>
</dbReference>
<dbReference type="Proteomes" id="UP000186309">
    <property type="component" value="Chromosome"/>
</dbReference>
<keyword evidence="4 7" id="KW-0560">Oxidoreductase</keyword>
<evidence type="ECO:0000256" key="6">
    <source>
        <dbReference type="ARBA" id="ARBA00023033"/>
    </source>
</evidence>
<sequence length="418" mass="47082">MSIENPKPMEPSVVRFDLCSQAFKQDPFPTLAKMRAQGPLIRIRLPIIGAVWMATTYDAVNDLLRDHHRFIQNPAAAGNRFAAGLMRWLPRSLRPITTHMLIRDEPDHRRLRGLVERAFLRQNVDALRPRLEALADEALDRLAEQAARSPGGVDLLTEFARPFPLAVICELLGLPAEDRPKFTQWASGISKAGSLVGILFALPGISKLMRYLREEIQRQTEHPRDGLLSALMQAEEAGDRLTEDELLAMVFLLLLAGHETTLHQIAGSVLILLDHPEQLRELTADWSLAETAVQELLRYLSFAQVTKPRYAREDLEFQGQAIRRGQMLIACLASANSDPSRFENPDQLDLHREPNRHVAFGAGIHACLGAKLARAETEIALQRLFTRFPNLQLAVPRSQIRFTKRIGARGLVQLPVRW</sequence>
<dbReference type="AlphaFoldDB" id="A0A1U7CRF2"/>
<keyword evidence="6 7" id="KW-0503">Monooxygenase</keyword>
<dbReference type="PROSITE" id="PS00086">
    <property type="entry name" value="CYTOCHROME_P450"/>
    <property type="match status" value="1"/>
</dbReference>
<dbReference type="PANTHER" id="PTHR46696">
    <property type="entry name" value="P450, PUTATIVE (EUROFUNG)-RELATED"/>
    <property type="match status" value="1"/>
</dbReference>
<protein>
    <submittedName>
        <fullName evidence="8">Cytochrome P450 107B1</fullName>
        <ecNumber evidence="8">1.14.-.-</ecNumber>
    </submittedName>
</protein>
<evidence type="ECO:0000256" key="7">
    <source>
        <dbReference type="RuleBase" id="RU000461"/>
    </source>
</evidence>
<dbReference type="SUPFAM" id="SSF48264">
    <property type="entry name" value="Cytochrome P450"/>
    <property type="match status" value="1"/>
</dbReference>
<dbReference type="PANTHER" id="PTHR46696:SF1">
    <property type="entry name" value="CYTOCHROME P450 YJIB-RELATED"/>
    <property type="match status" value="1"/>
</dbReference>
<reference evidence="9" key="1">
    <citation type="submission" date="2016-12" db="EMBL/GenBank/DDBJ databases">
        <title>Comparative genomics of four Isosphaeraceae planctomycetes: a common pool of plasmids and glycoside hydrolase genes.</title>
        <authorList>
            <person name="Ivanova A."/>
        </authorList>
    </citation>
    <scope>NUCLEOTIDE SEQUENCE [LARGE SCALE GENOMIC DNA]</scope>
    <source>
        <strain evidence="9">PX4</strain>
    </source>
</reference>